<keyword evidence="3" id="KW-1185">Reference proteome</keyword>
<dbReference type="AlphaFoldDB" id="A0AAN8YP52"/>
<reference evidence="2 3" key="1">
    <citation type="submission" date="2024-02" db="EMBL/GenBank/DDBJ databases">
        <title>de novo genome assembly of Solanum bulbocastanum strain 11H21.</title>
        <authorList>
            <person name="Hosaka A.J."/>
        </authorList>
    </citation>
    <scope>NUCLEOTIDE SEQUENCE [LARGE SCALE GENOMIC DNA]</scope>
    <source>
        <tissue evidence="2">Young leaves</tissue>
    </source>
</reference>
<proteinExistence type="predicted"/>
<evidence type="ECO:0000313" key="2">
    <source>
        <dbReference type="EMBL" id="KAK6802725.1"/>
    </source>
</evidence>
<gene>
    <name evidence="2" type="ORF">RDI58_000508</name>
</gene>
<evidence type="ECO:0000259" key="1">
    <source>
        <dbReference type="PROSITE" id="PS51320"/>
    </source>
</evidence>
<evidence type="ECO:0000313" key="3">
    <source>
        <dbReference type="Proteomes" id="UP001371456"/>
    </source>
</evidence>
<dbReference type="Proteomes" id="UP001371456">
    <property type="component" value="Unassembled WGS sequence"/>
</dbReference>
<comment type="caution">
    <text evidence="2">The sequence shown here is derived from an EMBL/GenBank/DDBJ whole genome shotgun (WGS) entry which is preliminary data.</text>
</comment>
<sequence>MSPAENILKFIERDAISSKKQFSVETISGDLHLATRNFMLGVLVNRKERFFPSRFGAIKIAPLSIFYNEKVAVFDVRSDKVDGILKFAESSKQQLVAKAKM</sequence>
<accession>A0AAN8YP52</accession>
<dbReference type="PROSITE" id="PS51320">
    <property type="entry name" value="TIFY"/>
    <property type="match status" value="1"/>
</dbReference>
<organism evidence="2 3">
    <name type="scientific">Solanum bulbocastanum</name>
    <name type="common">Wild potato</name>
    <dbReference type="NCBI Taxonomy" id="147425"/>
    <lineage>
        <taxon>Eukaryota</taxon>
        <taxon>Viridiplantae</taxon>
        <taxon>Streptophyta</taxon>
        <taxon>Embryophyta</taxon>
        <taxon>Tracheophyta</taxon>
        <taxon>Spermatophyta</taxon>
        <taxon>Magnoliopsida</taxon>
        <taxon>eudicotyledons</taxon>
        <taxon>Gunneridae</taxon>
        <taxon>Pentapetalae</taxon>
        <taxon>asterids</taxon>
        <taxon>lamiids</taxon>
        <taxon>Solanales</taxon>
        <taxon>Solanaceae</taxon>
        <taxon>Solanoideae</taxon>
        <taxon>Solaneae</taxon>
        <taxon>Solanum</taxon>
    </lineage>
</organism>
<dbReference type="EMBL" id="JBANQN010000001">
    <property type="protein sequence ID" value="KAK6802725.1"/>
    <property type="molecule type" value="Genomic_DNA"/>
</dbReference>
<protein>
    <recommendedName>
        <fullName evidence="1">Tify domain-containing protein</fullName>
    </recommendedName>
</protein>
<feature type="domain" description="Tify" evidence="1">
    <location>
        <begin position="56"/>
        <end position="90"/>
    </location>
</feature>
<name>A0AAN8YP52_SOLBU</name>
<dbReference type="InterPro" id="IPR010399">
    <property type="entry name" value="Tify_dom"/>
</dbReference>